<dbReference type="InterPro" id="IPR000504">
    <property type="entry name" value="RRM_dom"/>
</dbReference>
<gene>
    <name evidence="12" type="primary">PABP1C</name>
</gene>
<dbReference type="Gene3D" id="3.30.70.330">
    <property type="match status" value="4"/>
</dbReference>
<dbReference type="Gene3D" id="1.10.1900.10">
    <property type="entry name" value="c-terminal domain of poly(a) binding protein"/>
    <property type="match status" value="1"/>
</dbReference>
<dbReference type="NCBIfam" id="TIGR01628">
    <property type="entry name" value="PABP-1234"/>
    <property type="match status" value="1"/>
</dbReference>
<feature type="domain" description="RRM" evidence="10">
    <location>
        <begin position="102"/>
        <end position="179"/>
    </location>
</feature>
<evidence type="ECO:0000256" key="9">
    <source>
        <dbReference type="RuleBase" id="RU362004"/>
    </source>
</evidence>
<protein>
    <recommendedName>
        <fullName evidence="9">Polyadenylate-binding protein</fullName>
        <shortName evidence="9">PABP</shortName>
    </recommendedName>
</protein>
<dbReference type="InterPro" id="IPR006515">
    <property type="entry name" value="PABP_1234"/>
</dbReference>
<feature type="domain" description="PABC" evidence="11">
    <location>
        <begin position="537"/>
        <end position="614"/>
    </location>
</feature>
<dbReference type="Pfam" id="PF00076">
    <property type="entry name" value="RRM_1"/>
    <property type="match status" value="4"/>
</dbReference>
<dbReference type="FunFam" id="3.30.70.330:FF:000003">
    <property type="entry name" value="Polyadenylate-binding protein"/>
    <property type="match status" value="1"/>
</dbReference>
<dbReference type="PROSITE" id="PS51309">
    <property type="entry name" value="PABC"/>
    <property type="match status" value="1"/>
</dbReference>
<dbReference type="InterPro" id="IPR036053">
    <property type="entry name" value="PABP-dom"/>
</dbReference>
<keyword evidence="5" id="KW-0677">Repeat</keyword>
<dbReference type="SUPFAM" id="SSF54928">
    <property type="entry name" value="RNA-binding domain, RBD"/>
    <property type="match status" value="3"/>
</dbReference>
<evidence type="ECO:0000256" key="3">
    <source>
        <dbReference type="ARBA" id="ARBA00008557"/>
    </source>
</evidence>
<dbReference type="CDD" id="cd12378">
    <property type="entry name" value="RRM1_I_PABPs"/>
    <property type="match status" value="1"/>
</dbReference>
<sequence length="623" mass="69266">MATTRVPPPVAGQTALYVGDLNHDVTEAMLFEEFKQAGPIVSIRVCRDSATRRSLGYAYVNFQSSTDAETCLETLNYTSFKGRPCRIMWSQRNPTLRKSNKGNIFIKSLHPQIDHKALYDTFSAFGPVLSCKVVLKPNGESAGYGFVHFDSDEAARLAVEKVNGMSLNGKIVFVGFFERRANRLELHKQKFTNIYIKHLKSEVTKEKLDEVFSKFGAIRSSLVATKDDGSSKGFAFVNYEEHDSAVKAIDELHDSSSEQNFDLSLPSKTLYVTRHQRLSERQHLREQWAKERQQRLAKYVNLYVKNLDDNIDDAKLKEFFEPFGTIISAKVMRDEQSGASRGFGFVSFRDSEAANKATAEMNNKLGISSKPLYVGPAQKKEERRLQLEMQFAQRTKAGLFTGPALSSAPLTATAQAFNPTGYLPTASPALPLGQAHASFLQQMQGQRPSGPRWSTEQALGRMPQAMGPPRGRVPMMGPAASAYAAQARFQMQSRPPPKSTPSPAQPLFGGRPFTTAPHMVPPQQARAPVPAMRSTEDPTLTNEYLAGLPVDQQKNLLGERLFSYIDRDYPDLAAKITGMLLEMEPREILGLLGQPELLGSKVSEALEVLKRHPEEMQAAKNLE</sequence>
<name>A0AA51UAK5_EUGGR</name>
<dbReference type="GO" id="GO:0005634">
    <property type="term" value="C:nucleus"/>
    <property type="evidence" value="ECO:0007669"/>
    <property type="project" value="UniProtKB-SubCell"/>
</dbReference>
<evidence type="ECO:0000256" key="5">
    <source>
        <dbReference type="ARBA" id="ARBA00022737"/>
    </source>
</evidence>
<dbReference type="SMART" id="SM00517">
    <property type="entry name" value="PolyA"/>
    <property type="match status" value="1"/>
</dbReference>
<dbReference type="SUPFAM" id="SSF63570">
    <property type="entry name" value="PABC (PABP) domain"/>
    <property type="match status" value="1"/>
</dbReference>
<dbReference type="GO" id="GO:0003723">
    <property type="term" value="F:RNA binding"/>
    <property type="evidence" value="ECO:0007669"/>
    <property type="project" value="UniProtKB-UniRule"/>
</dbReference>
<dbReference type="PANTHER" id="PTHR24012">
    <property type="entry name" value="RNA BINDING PROTEIN"/>
    <property type="match status" value="1"/>
</dbReference>
<keyword evidence="4 9" id="KW-0963">Cytoplasm</keyword>
<dbReference type="PROSITE" id="PS50102">
    <property type="entry name" value="RRM"/>
    <property type="match status" value="4"/>
</dbReference>
<dbReference type="FunFam" id="1.10.1900.10:FF:000006">
    <property type="entry name" value="Polyadenylate-binding protein"/>
    <property type="match status" value="1"/>
</dbReference>
<accession>A0AA51UAK5</accession>
<evidence type="ECO:0000256" key="1">
    <source>
        <dbReference type="ARBA" id="ARBA00004123"/>
    </source>
</evidence>
<comment type="similarity">
    <text evidence="3 9">Belongs to the polyadenylate-binding protein type-1 family.</text>
</comment>
<feature type="domain" description="RRM" evidence="10">
    <location>
        <begin position="300"/>
        <end position="379"/>
    </location>
</feature>
<evidence type="ECO:0000256" key="4">
    <source>
        <dbReference type="ARBA" id="ARBA00022490"/>
    </source>
</evidence>
<evidence type="ECO:0000256" key="8">
    <source>
        <dbReference type="PROSITE-ProRule" id="PRU00176"/>
    </source>
</evidence>
<dbReference type="FunFam" id="3.30.70.330:FF:000234">
    <property type="entry name" value="Polyadenylate-binding protein 5"/>
    <property type="match status" value="1"/>
</dbReference>
<dbReference type="Pfam" id="PF00658">
    <property type="entry name" value="MLLE"/>
    <property type="match status" value="1"/>
</dbReference>
<comment type="subcellular location">
    <subcellularLocation>
        <location evidence="2 9">Cytoplasm</location>
    </subcellularLocation>
    <subcellularLocation>
        <location evidence="1">Nucleus</location>
    </subcellularLocation>
</comment>
<dbReference type="InterPro" id="IPR034364">
    <property type="entry name" value="PABP_RRM1"/>
</dbReference>
<keyword evidence="6 8" id="KW-0694">RNA-binding</keyword>
<evidence type="ECO:0000259" key="10">
    <source>
        <dbReference type="PROSITE" id="PS50102"/>
    </source>
</evidence>
<comment type="function">
    <text evidence="9">Binds the poly(A) tail of mRNA.</text>
</comment>
<dbReference type="CDD" id="cd12379">
    <property type="entry name" value="RRM2_I_PABPs"/>
    <property type="match status" value="1"/>
</dbReference>
<dbReference type="FunFam" id="3.30.70.330:FF:000651">
    <property type="entry name" value="Poly(A) binding protein cytoplasmic 1 like"/>
    <property type="match status" value="1"/>
</dbReference>
<evidence type="ECO:0000259" key="11">
    <source>
        <dbReference type="PROSITE" id="PS51309"/>
    </source>
</evidence>
<feature type="domain" description="RRM" evidence="10">
    <location>
        <begin position="192"/>
        <end position="277"/>
    </location>
</feature>
<evidence type="ECO:0000256" key="7">
    <source>
        <dbReference type="ARBA" id="ARBA00023242"/>
    </source>
</evidence>
<evidence type="ECO:0000256" key="2">
    <source>
        <dbReference type="ARBA" id="ARBA00004496"/>
    </source>
</evidence>
<dbReference type="InterPro" id="IPR045305">
    <property type="entry name" value="RRM2_I_PABPs"/>
</dbReference>
<evidence type="ECO:0000313" key="12">
    <source>
        <dbReference type="EMBL" id="WMV69943.1"/>
    </source>
</evidence>
<proteinExistence type="evidence at transcript level"/>
<organism evidence="12">
    <name type="scientific">Euglena gracilis</name>
    <dbReference type="NCBI Taxonomy" id="3039"/>
    <lineage>
        <taxon>Eukaryota</taxon>
        <taxon>Discoba</taxon>
        <taxon>Euglenozoa</taxon>
        <taxon>Euglenida</taxon>
        <taxon>Spirocuta</taxon>
        <taxon>Euglenophyceae</taxon>
        <taxon>Euglenales</taxon>
        <taxon>Euglenaceae</taxon>
        <taxon>Euglena</taxon>
    </lineage>
</organism>
<dbReference type="SMART" id="SM00360">
    <property type="entry name" value="RRM"/>
    <property type="match status" value="4"/>
</dbReference>
<dbReference type="AlphaFoldDB" id="A0AA51UAK5"/>
<dbReference type="GO" id="GO:0005737">
    <property type="term" value="C:cytoplasm"/>
    <property type="evidence" value="ECO:0007669"/>
    <property type="project" value="UniProtKB-SubCell"/>
</dbReference>
<dbReference type="InterPro" id="IPR002004">
    <property type="entry name" value="PABP_HYD_C"/>
</dbReference>
<feature type="domain" description="RRM" evidence="10">
    <location>
        <begin position="14"/>
        <end position="92"/>
    </location>
</feature>
<keyword evidence="7" id="KW-0539">Nucleus</keyword>
<dbReference type="EMBL" id="OQ397611">
    <property type="protein sequence ID" value="WMV69943.1"/>
    <property type="molecule type" value="mRNA"/>
</dbReference>
<dbReference type="InterPro" id="IPR012677">
    <property type="entry name" value="Nucleotide-bd_a/b_plait_sf"/>
</dbReference>
<evidence type="ECO:0000256" key="6">
    <source>
        <dbReference type="ARBA" id="ARBA00022884"/>
    </source>
</evidence>
<reference evidence="12" key="1">
    <citation type="journal article" date="2023" name="Acta Biochim. Biophys. Sin.">
        <title>Transcriptomic and genomic identification of spliceosomal genes from Euglena gracilis.</title>
        <authorList>
            <person name="Gao P."/>
            <person name="Zhong Y."/>
            <person name="Sun C."/>
        </authorList>
    </citation>
    <scope>NUCLEOTIDE SEQUENCE</scope>
</reference>
<dbReference type="InterPro" id="IPR035979">
    <property type="entry name" value="RBD_domain_sf"/>
</dbReference>